<dbReference type="AlphaFoldDB" id="A0A392PPZ6"/>
<proteinExistence type="predicted"/>
<dbReference type="EMBL" id="LXQA010089704">
    <property type="protein sequence ID" value="MCI13812.1"/>
    <property type="molecule type" value="Genomic_DNA"/>
</dbReference>
<comment type="caution">
    <text evidence="1">The sequence shown here is derived from an EMBL/GenBank/DDBJ whole genome shotgun (WGS) entry which is preliminary data.</text>
</comment>
<dbReference type="Proteomes" id="UP000265520">
    <property type="component" value="Unassembled WGS sequence"/>
</dbReference>
<reference evidence="1 2" key="1">
    <citation type="journal article" date="2018" name="Front. Plant Sci.">
        <title>Red Clover (Trifolium pratense) and Zigzag Clover (T. medium) - A Picture of Genomic Similarities and Differences.</title>
        <authorList>
            <person name="Dluhosova J."/>
            <person name="Istvanek J."/>
            <person name="Nedelnik J."/>
            <person name="Repkova J."/>
        </authorList>
    </citation>
    <scope>NUCLEOTIDE SEQUENCE [LARGE SCALE GENOMIC DNA]</scope>
    <source>
        <strain evidence="2">cv. 10/8</strain>
        <tissue evidence="1">Leaf</tissue>
    </source>
</reference>
<accession>A0A392PPZ6</accession>
<protein>
    <submittedName>
        <fullName evidence="1">Uncharacterized protein</fullName>
    </submittedName>
</protein>
<sequence>MMDSASAVNYSGPILKGNSKNNNSTLHYRYTPPSSSPTLLVLVRWVNHRWIYLWKKVKFDRKYHPISFYMDPTRRHPRLRITYTPLSSIGSSQSKVSFRGSFGSQSSIKISIKGQLWFPIL</sequence>
<organism evidence="1 2">
    <name type="scientific">Trifolium medium</name>
    <dbReference type="NCBI Taxonomy" id="97028"/>
    <lineage>
        <taxon>Eukaryota</taxon>
        <taxon>Viridiplantae</taxon>
        <taxon>Streptophyta</taxon>
        <taxon>Embryophyta</taxon>
        <taxon>Tracheophyta</taxon>
        <taxon>Spermatophyta</taxon>
        <taxon>Magnoliopsida</taxon>
        <taxon>eudicotyledons</taxon>
        <taxon>Gunneridae</taxon>
        <taxon>Pentapetalae</taxon>
        <taxon>rosids</taxon>
        <taxon>fabids</taxon>
        <taxon>Fabales</taxon>
        <taxon>Fabaceae</taxon>
        <taxon>Papilionoideae</taxon>
        <taxon>50 kb inversion clade</taxon>
        <taxon>NPAAA clade</taxon>
        <taxon>Hologalegina</taxon>
        <taxon>IRL clade</taxon>
        <taxon>Trifolieae</taxon>
        <taxon>Trifolium</taxon>
    </lineage>
</organism>
<name>A0A392PPZ6_9FABA</name>
<evidence type="ECO:0000313" key="1">
    <source>
        <dbReference type="EMBL" id="MCI13812.1"/>
    </source>
</evidence>
<evidence type="ECO:0000313" key="2">
    <source>
        <dbReference type="Proteomes" id="UP000265520"/>
    </source>
</evidence>
<keyword evidence="2" id="KW-1185">Reference proteome</keyword>